<dbReference type="Pfam" id="PF01218">
    <property type="entry name" value="Coprogen_oxidas"/>
    <property type="match status" value="1"/>
</dbReference>
<dbReference type="UniPathway" id="UPA00251">
    <property type="reaction ID" value="UER00322"/>
</dbReference>
<evidence type="ECO:0000313" key="3">
    <source>
        <dbReference type="Proteomes" id="UP000232323"/>
    </source>
</evidence>
<dbReference type="PIRSF" id="PIRSF000166">
    <property type="entry name" value="Coproporphyri_ox"/>
    <property type="match status" value="1"/>
</dbReference>
<dbReference type="GO" id="GO:0005737">
    <property type="term" value="C:cytoplasm"/>
    <property type="evidence" value="ECO:0007669"/>
    <property type="project" value="TreeGrafter"/>
</dbReference>
<comment type="caution">
    <text evidence="2">The sequence shown here is derived from an EMBL/GenBank/DDBJ whole genome shotgun (WGS) entry which is preliminary data.</text>
</comment>
<keyword evidence="3" id="KW-1185">Reference proteome</keyword>
<dbReference type="AlphaFoldDB" id="A0A250X315"/>
<dbReference type="STRING" id="1157962.A0A250X315"/>
<name>A0A250X315_9CHLO</name>
<organism evidence="2 3">
    <name type="scientific">Chlamydomonas eustigma</name>
    <dbReference type="NCBI Taxonomy" id="1157962"/>
    <lineage>
        <taxon>Eukaryota</taxon>
        <taxon>Viridiplantae</taxon>
        <taxon>Chlorophyta</taxon>
        <taxon>core chlorophytes</taxon>
        <taxon>Chlorophyceae</taxon>
        <taxon>CS clade</taxon>
        <taxon>Chlamydomonadales</taxon>
        <taxon>Chlamydomonadaceae</taxon>
        <taxon>Chlamydomonas</taxon>
    </lineage>
</organism>
<accession>A0A250X315</accession>
<dbReference type="GO" id="GO:0006782">
    <property type="term" value="P:protoporphyrinogen IX biosynthetic process"/>
    <property type="evidence" value="ECO:0007669"/>
    <property type="project" value="UniProtKB-UniPathway"/>
</dbReference>
<evidence type="ECO:0000313" key="2">
    <source>
        <dbReference type="EMBL" id="GAX77329.1"/>
    </source>
</evidence>
<dbReference type="PRINTS" id="PR00073">
    <property type="entry name" value="COPRGNOXDASE"/>
</dbReference>
<gene>
    <name evidence="2" type="ORF">CEUSTIGMA_g4775.t1</name>
</gene>
<dbReference type="Gene3D" id="3.40.1500.10">
    <property type="entry name" value="Coproporphyrinogen III oxidase, aerobic"/>
    <property type="match status" value="1"/>
</dbReference>
<sequence>MALMMIGSGINRLHSNLTKCRFGLSTFPRSSHGVHAHKSDFDYFSDYVLNTQSAILEDAAALDGSGKQFITDQWARDSTNINAGYGLTAVLEDGLILEKAAANVSIIQGVLTPARAHSMTSRGRSGIDPNGGQSYKAAALSLVFHSAHPLIPTLRADVRFFQVDEQMWMGGGCDLTPAYLHEPSITQFHLYWKNMCDRYGTHLYHQMKEECDRYFYIPARKEHRGTGGIFYDDLSSEESGFNVSAFTEEVGSGFLPSWLPSVEALRSLPYTEEQRQWQLLRRGRYLEFNLLYDRGVKFGLDGGRMESIMVSAPPLIAWRYNVQAKPESDEEKLVQVLQKPRSWL</sequence>
<dbReference type="GO" id="GO:0004109">
    <property type="term" value="F:coproporphyrinogen oxidase activity"/>
    <property type="evidence" value="ECO:0007669"/>
    <property type="project" value="UniProtKB-EC"/>
</dbReference>
<dbReference type="EMBL" id="BEGY01000024">
    <property type="protein sequence ID" value="GAX77329.1"/>
    <property type="molecule type" value="Genomic_DNA"/>
</dbReference>
<protein>
    <submittedName>
        <fullName evidence="2">Uncharacterized protein</fullName>
    </submittedName>
</protein>
<comment type="catalytic activity">
    <reaction evidence="1">
        <text>coproporphyrinogen III + O2 + 2 H(+) = protoporphyrinogen IX + 2 CO2 + 2 H2O</text>
        <dbReference type="Rhea" id="RHEA:18257"/>
        <dbReference type="ChEBI" id="CHEBI:15377"/>
        <dbReference type="ChEBI" id="CHEBI:15378"/>
        <dbReference type="ChEBI" id="CHEBI:15379"/>
        <dbReference type="ChEBI" id="CHEBI:16526"/>
        <dbReference type="ChEBI" id="CHEBI:57307"/>
        <dbReference type="ChEBI" id="CHEBI:57309"/>
        <dbReference type="EC" id="1.3.3.3"/>
    </reaction>
</comment>
<dbReference type="Proteomes" id="UP000232323">
    <property type="component" value="Unassembled WGS sequence"/>
</dbReference>
<reference evidence="2 3" key="1">
    <citation type="submission" date="2017-08" db="EMBL/GenBank/DDBJ databases">
        <title>Acidophilic green algal genome provides insights into adaptation to an acidic environment.</title>
        <authorList>
            <person name="Hirooka S."/>
            <person name="Hirose Y."/>
            <person name="Kanesaki Y."/>
            <person name="Higuchi S."/>
            <person name="Fujiwara T."/>
            <person name="Onuma R."/>
            <person name="Era A."/>
            <person name="Ohbayashi R."/>
            <person name="Uzuka A."/>
            <person name="Nozaki H."/>
            <person name="Yoshikawa H."/>
            <person name="Miyagishima S.Y."/>
        </authorList>
    </citation>
    <scope>NUCLEOTIDE SEQUENCE [LARGE SCALE GENOMIC DNA]</scope>
    <source>
        <strain evidence="2 3">NIES-2499</strain>
    </source>
</reference>
<dbReference type="PANTHER" id="PTHR10755:SF3">
    <property type="entry name" value="COPROPORPHYRINOGEN OXIDASE"/>
    <property type="match status" value="1"/>
</dbReference>
<dbReference type="OrthoDB" id="15318at2759"/>
<proteinExistence type="predicted"/>
<dbReference type="InterPro" id="IPR001260">
    <property type="entry name" value="Coprogen_oxidase_aer"/>
</dbReference>
<evidence type="ECO:0000256" key="1">
    <source>
        <dbReference type="ARBA" id="ARBA00049102"/>
    </source>
</evidence>
<dbReference type="SUPFAM" id="SSF102886">
    <property type="entry name" value="Coproporphyrinogen III oxidase"/>
    <property type="match status" value="1"/>
</dbReference>
<dbReference type="PANTHER" id="PTHR10755">
    <property type="entry name" value="COPROPORPHYRINOGEN III OXIDASE, MITOCHONDRIAL"/>
    <property type="match status" value="1"/>
</dbReference>
<dbReference type="InterPro" id="IPR036406">
    <property type="entry name" value="Coprogen_oxidase_aer_sf"/>
</dbReference>